<dbReference type="Pfam" id="PF04542">
    <property type="entry name" value="Sigma70_r2"/>
    <property type="match status" value="1"/>
</dbReference>
<dbReference type="EMBL" id="JBIUZV010000003">
    <property type="protein sequence ID" value="MFJ3045533.1"/>
    <property type="molecule type" value="Genomic_DNA"/>
</dbReference>
<comment type="caution">
    <text evidence="8">The sequence shown here is derived from an EMBL/GenBank/DDBJ whole genome shotgun (WGS) entry which is preliminary data.</text>
</comment>
<protein>
    <submittedName>
        <fullName evidence="8">RNA polymerase sigma factor</fullName>
    </submittedName>
</protein>
<dbReference type="SUPFAM" id="SSF88659">
    <property type="entry name" value="Sigma3 and sigma4 domains of RNA polymerase sigma factors"/>
    <property type="match status" value="1"/>
</dbReference>
<dbReference type="InterPro" id="IPR039425">
    <property type="entry name" value="RNA_pol_sigma-70-like"/>
</dbReference>
<keyword evidence="2" id="KW-0805">Transcription regulation</keyword>
<dbReference type="PANTHER" id="PTHR43133">
    <property type="entry name" value="RNA POLYMERASE ECF-TYPE SIGMA FACTO"/>
    <property type="match status" value="1"/>
</dbReference>
<keyword evidence="4" id="KW-0238">DNA-binding</keyword>
<dbReference type="PANTHER" id="PTHR43133:SF8">
    <property type="entry name" value="RNA POLYMERASE SIGMA FACTOR HI_1459-RELATED"/>
    <property type="match status" value="1"/>
</dbReference>
<dbReference type="SUPFAM" id="SSF88946">
    <property type="entry name" value="Sigma2 domain of RNA polymerase sigma factors"/>
    <property type="match status" value="1"/>
</dbReference>
<dbReference type="RefSeq" id="WP_402699171.1">
    <property type="nucleotide sequence ID" value="NZ_JBIUZV010000003.1"/>
</dbReference>
<dbReference type="InterPro" id="IPR014284">
    <property type="entry name" value="RNA_pol_sigma-70_dom"/>
</dbReference>
<dbReference type="Pfam" id="PF08281">
    <property type="entry name" value="Sigma70_r4_2"/>
    <property type="match status" value="1"/>
</dbReference>
<comment type="similarity">
    <text evidence="1">Belongs to the sigma-70 factor family. ECF subfamily.</text>
</comment>
<feature type="domain" description="RNA polymerase sigma factor 70 region 4 type 2" evidence="7">
    <location>
        <begin position="112"/>
        <end position="160"/>
    </location>
</feature>
<dbReference type="NCBIfam" id="TIGR02937">
    <property type="entry name" value="sigma70-ECF"/>
    <property type="match status" value="1"/>
</dbReference>
<dbReference type="InterPro" id="IPR007627">
    <property type="entry name" value="RNA_pol_sigma70_r2"/>
</dbReference>
<dbReference type="InterPro" id="IPR036388">
    <property type="entry name" value="WH-like_DNA-bd_sf"/>
</dbReference>
<reference evidence="8 9" key="1">
    <citation type="submission" date="2024-10" db="EMBL/GenBank/DDBJ databases">
        <title>The Natural Products Discovery Center: Release of the First 8490 Sequenced Strains for Exploring Actinobacteria Biosynthetic Diversity.</title>
        <authorList>
            <person name="Kalkreuter E."/>
            <person name="Kautsar S.A."/>
            <person name="Yang D."/>
            <person name="Bader C.D."/>
            <person name="Teijaro C.N."/>
            <person name="Fluegel L."/>
            <person name="Davis C.M."/>
            <person name="Simpson J.R."/>
            <person name="Lauterbach L."/>
            <person name="Steele A.D."/>
            <person name="Gui C."/>
            <person name="Meng S."/>
            <person name="Li G."/>
            <person name="Viehrig K."/>
            <person name="Ye F."/>
            <person name="Su P."/>
            <person name="Kiefer A.F."/>
            <person name="Nichols A."/>
            <person name="Cepeda A.J."/>
            <person name="Yan W."/>
            <person name="Fan B."/>
            <person name="Jiang Y."/>
            <person name="Adhikari A."/>
            <person name="Zheng C.-J."/>
            <person name="Schuster L."/>
            <person name="Cowan T.M."/>
            <person name="Smanski M.J."/>
            <person name="Chevrette M.G."/>
            <person name="De Carvalho L.P.S."/>
            <person name="Shen B."/>
        </authorList>
    </citation>
    <scope>NUCLEOTIDE SEQUENCE [LARGE SCALE GENOMIC DNA]</scope>
    <source>
        <strain evidence="8 9">NPDC087045</strain>
    </source>
</reference>
<dbReference type="InterPro" id="IPR013249">
    <property type="entry name" value="RNA_pol_sigma70_r4_t2"/>
</dbReference>
<dbReference type="InterPro" id="IPR013325">
    <property type="entry name" value="RNA_pol_sigma_r2"/>
</dbReference>
<sequence length="192" mass="22080">MHGDFVVSLLSHYRELKHFLMRELRNAEDAADIAQSSFERVYAFSQNGSGGTAEETTESSRALLYKVAKNLCIDEFRHRKITVAWADQHRWLATTITPSAEYLVAYKLLVERVIRQLMHLPEKRREVFLLFRAYGYSQREIAAKLDIAEATVGKHILRASLDCARVFSELRTQIPADEFAVPDLAFVERCDD</sequence>
<feature type="domain" description="RNA polymerase sigma-70 region 2" evidence="6">
    <location>
        <begin position="11"/>
        <end position="80"/>
    </location>
</feature>
<evidence type="ECO:0000259" key="7">
    <source>
        <dbReference type="Pfam" id="PF08281"/>
    </source>
</evidence>
<accession>A0ABW8EXM5</accession>
<keyword evidence="5" id="KW-0804">Transcription</keyword>
<organism evidence="8 9">
    <name type="scientific">Herbaspirillum chlorophenolicum</name>
    <dbReference type="NCBI Taxonomy" id="211589"/>
    <lineage>
        <taxon>Bacteria</taxon>
        <taxon>Pseudomonadati</taxon>
        <taxon>Pseudomonadota</taxon>
        <taxon>Betaproteobacteria</taxon>
        <taxon>Burkholderiales</taxon>
        <taxon>Oxalobacteraceae</taxon>
        <taxon>Herbaspirillum</taxon>
    </lineage>
</organism>
<evidence type="ECO:0000256" key="4">
    <source>
        <dbReference type="ARBA" id="ARBA00023125"/>
    </source>
</evidence>
<dbReference type="Gene3D" id="1.10.1740.10">
    <property type="match status" value="1"/>
</dbReference>
<evidence type="ECO:0000256" key="5">
    <source>
        <dbReference type="ARBA" id="ARBA00023163"/>
    </source>
</evidence>
<dbReference type="Proteomes" id="UP001617427">
    <property type="component" value="Unassembled WGS sequence"/>
</dbReference>
<name>A0ABW8EXM5_9BURK</name>
<evidence type="ECO:0000259" key="6">
    <source>
        <dbReference type="Pfam" id="PF04542"/>
    </source>
</evidence>
<dbReference type="InterPro" id="IPR013324">
    <property type="entry name" value="RNA_pol_sigma_r3/r4-like"/>
</dbReference>
<evidence type="ECO:0000256" key="3">
    <source>
        <dbReference type="ARBA" id="ARBA00023082"/>
    </source>
</evidence>
<evidence type="ECO:0000256" key="2">
    <source>
        <dbReference type="ARBA" id="ARBA00023015"/>
    </source>
</evidence>
<keyword evidence="3" id="KW-0731">Sigma factor</keyword>
<proteinExistence type="inferred from homology"/>
<gene>
    <name evidence="8" type="ORF">ACIPEN_06875</name>
</gene>
<evidence type="ECO:0000313" key="9">
    <source>
        <dbReference type="Proteomes" id="UP001617427"/>
    </source>
</evidence>
<keyword evidence="9" id="KW-1185">Reference proteome</keyword>
<evidence type="ECO:0000256" key="1">
    <source>
        <dbReference type="ARBA" id="ARBA00010641"/>
    </source>
</evidence>
<dbReference type="Gene3D" id="1.10.10.10">
    <property type="entry name" value="Winged helix-like DNA-binding domain superfamily/Winged helix DNA-binding domain"/>
    <property type="match status" value="1"/>
</dbReference>
<evidence type="ECO:0000313" key="8">
    <source>
        <dbReference type="EMBL" id="MFJ3045533.1"/>
    </source>
</evidence>